<keyword evidence="5 6" id="KW-0520">NAD</keyword>
<keyword evidence="2 6" id="KW-0813">Transport</keyword>
<reference evidence="8" key="2">
    <citation type="submission" date="2020-09" db="EMBL/GenBank/DDBJ databases">
        <authorList>
            <person name="Sun Q."/>
            <person name="Zhou Y."/>
        </authorList>
    </citation>
    <scope>NUCLEOTIDE SEQUENCE</scope>
    <source>
        <strain evidence="8">CGMCC 4.7306</strain>
    </source>
</reference>
<gene>
    <name evidence="8" type="primary">nuoD1</name>
    <name evidence="8" type="ORF">GCM10011575_17120</name>
</gene>
<organism evidence="8 9">
    <name type="scientific">Microlunatus endophyticus</name>
    <dbReference type="NCBI Taxonomy" id="1716077"/>
    <lineage>
        <taxon>Bacteria</taxon>
        <taxon>Bacillati</taxon>
        <taxon>Actinomycetota</taxon>
        <taxon>Actinomycetes</taxon>
        <taxon>Propionibacteriales</taxon>
        <taxon>Propionibacteriaceae</taxon>
        <taxon>Microlunatus</taxon>
    </lineage>
</organism>
<proteinExistence type="inferred from homology"/>
<evidence type="ECO:0000259" key="7">
    <source>
        <dbReference type="Pfam" id="PF00346"/>
    </source>
</evidence>
<keyword evidence="3" id="KW-0874">Quinone</keyword>
<dbReference type="PANTHER" id="PTHR11993:SF10">
    <property type="entry name" value="NADH DEHYDROGENASE [UBIQUINONE] IRON-SULFUR PROTEIN 2, MITOCHONDRIAL"/>
    <property type="match status" value="1"/>
</dbReference>
<evidence type="ECO:0000256" key="3">
    <source>
        <dbReference type="ARBA" id="ARBA00022719"/>
    </source>
</evidence>
<dbReference type="InterPro" id="IPR014029">
    <property type="entry name" value="NADH_UbQ_OxRdtase_49kDa_CS"/>
</dbReference>
<evidence type="ECO:0000313" key="8">
    <source>
        <dbReference type="EMBL" id="GGL59181.1"/>
    </source>
</evidence>
<dbReference type="Gene3D" id="1.10.645.10">
    <property type="entry name" value="Cytochrome-c3 Hydrogenase, chain B"/>
    <property type="match status" value="1"/>
</dbReference>
<dbReference type="GO" id="GO:0048038">
    <property type="term" value="F:quinone binding"/>
    <property type="evidence" value="ECO:0007669"/>
    <property type="project" value="UniProtKB-KW"/>
</dbReference>
<feature type="domain" description="NADH-quinone oxidoreductase subunit D" evidence="7">
    <location>
        <begin position="145"/>
        <end position="299"/>
    </location>
</feature>
<dbReference type="InterPro" id="IPR001135">
    <property type="entry name" value="NADH_Q_OxRdtase_suD"/>
</dbReference>
<accession>A0A917W3Q7</accession>
<name>A0A917W3Q7_9ACTN</name>
<dbReference type="EMBL" id="BMMZ01000003">
    <property type="protein sequence ID" value="GGL59181.1"/>
    <property type="molecule type" value="Genomic_DNA"/>
</dbReference>
<evidence type="ECO:0000256" key="5">
    <source>
        <dbReference type="ARBA" id="ARBA00023027"/>
    </source>
</evidence>
<sequence>MIGSPAVGLVADPAPGGVVLLDLGADHPSRAGLLELRVWPAADDPARVGRAEVIVGAMHRGAEKLYEVRDYRQILMLADRHDWQAPAAAELAIALACEQLLGLEVPVRAVWLRTLLAEHTRIASHLGFLGYLWTRSGHESPVPQLRELLRAQLQSLTGNRVHPMINRLGGLATDADDDWLDDELAATGAAVAIADRADELIMDLEGASDRIPALTAELVKAYGISGPAARAAGVDLDLRSRQTYLAYPQLQPELATAAPSPDGSARSRLAILAAEVRSSVRIVAVCADRLRTLPGPVSVRLGKIVKLPEGEVYLATEAPLGTAGCYLVSRGEKTPWRLKLRTPSFNNVAALEALLPGCPIDDLELLMASCGYVVGDIDK</sequence>
<keyword evidence="4 6" id="KW-1278">Translocase</keyword>
<comment type="similarity">
    <text evidence="1 6">Belongs to the complex I 49 kDa subunit family.</text>
</comment>
<protein>
    <submittedName>
        <fullName evidence="8">NADH-quinone oxidoreductase subunit D 1</fullName>
    </submittedName>
</protein>
<dbReference type="InterPro" id="IPR029014">
    <property type="entry name" value="NiFe-Hase_large"/>
</dbReference>
<evidence type="ECO:0000256" key="6">
    <source>
        <dbReference type="RuleBase" id="RU003685"/>
    </source>
</evidence>
<dbReference type="GO" id="GO:0016651">
    <property type="term" value="F:oxidoreductase activity, acting on NAD(P)H"/>
    <property type="evidence" value="ECO:0007669"/>
    <property type="project" value="InterPro"/>
</dbReference>
<dbReference type="Proteomes" id="UP000613840">
    <property type="component" value="Unassembled WGS sequence"/>
</dbReference>
<dbReference type="GO" id="GO:0051287">
    <property type="term" value="F:NAD binding"/>
    <property type="evidence" value="ECO:0007669"/>
    <property type="project" value="InterPro"/>
</dbReference>
<feature type="domain" description="NADH-quinone oxidoreductase subunit D" evidence="7">
    <location>
        <begin position="305"/>
        <end position="379"/>
    </location>
</feature>
<dbReference type="PROSITE" id="PS00535">
    <property type="entry name" value="COMPLEX1_49K"/>
    <property type="match status" value="1"/>
</dbReference>
<reference evidence="8" key="1">
    <citation type="journal article" date="2014" name="Int. J. Syst. Evol. Microbiol.">
        <title>Complete genome sequence of Corynebacterium casei LMG S-19264T (=DSM 44701T), isolated from a smear-ripened cheese.</title>
        <authorList>
            <consortium name="US DOE Joint Genome Institute (JGI-PGF)"/>
            <person name="Walter F."/>
            <person name="Albersmeier A."/>
            <person name="Kalinowski J."/>
            <person name="Ruckert C."/>
        </authorList>
    </citation>
    <scope>NUCLEOTIDE SEQUENCE</scope>
    <source>
        <strain evidence="8">CGMCC 4.7306</strain>
    </source>
</reference>
<dbReference type="Pfam" id="PF00346">
    <property type="entry name" value="Complex1_49kDa"/>
    <property type="match status" value="2"/>
</dbReference>
<dbReference type="PANTHER" id="PTHR11993">
    <property type="entry name" value="NADH-UBIQUINONE OXIDOREDUCTASE 49 KDA SUBUNIT"/>
    <property type="match status" value="1"/>
</dbReference>
<evidence type="ECO:0000256" key="4">
    <source>
        <dbReference type="ARBA" id="ARBA00022967"/>
    </source>
</evidence>
<evidence type="ECO:0000313" key="9">
    <source>
        <dbReference type="Proteomes" id="UP000613840"/>
    </source>
</evidence>
<dbReference type="AlphaFoldDB" id="A0A917W3Q7"/>
<dbReference type="SUPFAM" id="SSF56762">
    <property type="entry name" value="HydB/Nqo4-like"/>
    <property type="match status" value="1"/>
</dbReference>
<evidence type="ECO:0000256" key="2">
    <source>
        <dbReference type="ARBA" id="ARBA00022448"/>
    </source>
</evidence>
<comment type="caution">
    <text evidence="8">The sequence shown here is derived from an EMBL/GenBank/DDBJ whole genome shotgun (WGS) entry which is preliminary data.</text>
</comment>
<evidence type="ECO:0000256" key="1">
    <source>
        <dbReference type="ARBA" id="ARBA00005769"/>
    </source>
</evidence>
<dbReference type="InterPro" id="IPR022885">
    <property type="entry name" value="NDH1_su_D/H"/>
</dbReference>
<keyword evidence="9" id="KW-1185">Reference proteome</keyword>